<sequence length="105" mass="12103">MKKKRNLYAEIAEGFDALAAEREGKRTLRTHKVEMNPAPDLTAEELLAIRERLHLSRQVFAHYLRTNPRTLENWEQGRAKPNAQAALLIRLVEKFPDTVERLAAV</sequence>
<organism evidence="4 5">
    <name type="scientific">Achromobacter ruhlandii</name>
    <dbReference type="NCBI Taxonomy" id="72557"/>
    <lineage>
        <taxon>Bacteria</taxon>
        <taxon>Pseudomonadati</taxon>
        <taxon>Pseudomonadota</taxon>
        <taxon>Betaproteobacteria</taxon>
        <taxon>Burkholderiales</taxon>
        <taxon>Alcaligenaceae</taxon>
        <taxon>Achromobacter</taxon>
    </lineage>
</organism>
<dbReference type="PANTHER" id="PTHR36511:SF3">
    <property type="entry name" value="ANTITOXIN HIGA-2"/>
    <property type="match status" value="1"/>
</dbReference>
<evidence type="ECO:0000313" key="5">
    <source>
        <dbReference type="Proteomes" id="UP000494161"/>
    </source>
</evidence>
<keyword evidence="3" id="KW-0804">Transcription</keyword>
<dbReference type="InterPro" id="IPR010982">
    <property type="entry name" value="Lambda_DNA-bd_dom_sf"/>
</dbReference>
<keyword evidence="1" id="KW-0805">Transcription regulation</keyword>
<name>A0ABM8LY01_9BURK</name>
<evidence type="ECO:0000256" key="1">
    <source>
        <dbReference type="ARBA" id="ARBA00023015"/>
    </source>
</evidence>
<dbReference type="PANTHER" id="PTHR36511">
    <property type="entry name" value="MERR FAMILY BACTERIAL REGULATORY PROTEIN"/>
    <property type="match status" value="1"/>
</dbReference>
<dbReference type="Gene3D" id="1.10.260.40">
    <property type="entry name" value="lambda repressor-like DNA-binding domains"/>
    <property type="match status" value="1"/>
</dbReference>
<dbReference type="EMBL" id="CADILJ010000031">
    <property type="protein sequence ID" value="CAB3951487.1"/>
    <property type="molecule type" value="Genomic_DNA"/>
</dbReference>
<dbReference type="CDD" id="cd00093">
    <property type="entry name" value="HTH_XRE"/>
    <property type="match status" value="1"/>
</dbReference>
<dbReference type="InterPro" id="IPR001387">
    <property type="entry name" value="Cro/C1-type_HTH"/>
</dbReference>
<accession>A0ABM8LY01</accession>
<comment type="caution">
    <text evidence="4">The sequence shown here is derived from an EMBL/GenBank/DDBJ whole genome shotgun (WGS) entry which is preliminary data.</text>
</comment>
<evidence type="ECO:0000256" key="3">
    <source>
        <dbReference type="ARBA" id="ARBA00023163"/>
    </source>
</evidence>
<dbReference type="GeneID" id="55558174"/>
<reference evidence="4 5" key="1">
    <citation type="submission" date="2020-04" db="EMBL/GenBank/DDBJ databases">
        <authorList>
            <person name="De Canck E."/>
        </authorList>
    </citation>
    <scope>NUCLEOTIDE SEQUENCE [LARGE SCALE GENOMIC DNA]</scope>
    <source>
        <strain evidence="4 5">LMG 7053</strain>
    </source>
</reference>
<dbReference type="InterPro" id="IPR052359">
    <property type="entry name" value="HTH-type_reg/antitoxin"/>
</dbReference>
<dbReference type="RefSeq" id="WP_020925696.1">
    <property type="nucleotide sequence ID" value="NZ_CADIKY010000031.1"/>
</dbReference>
<dbReference type="SUPFAM" id="SSF47413">
    <property type="entry name" value="lambda repressor-like DNA-binding domains"/>
    <property type="match status" value="1"/>
</dbReference>
<evidence type="ECO:0000313" key="4">
    <source>
        <dbReference type="EMBL" id="CAB3951487.1"/>
    </source>
</evidence>
<dbReference type="Proteomes" id="UP000494161">
    <property type="component" value="Unassembled WGS sequence"/>
</dbReference>
<keyword evidence="2" id="KW-0238">DNA-binding</keyword>
<proteinExistence type="predicted"/>
<keyword evidence="5" id="KW-1185">Reference proteome</keyword>
<protein>
    <submittedName>
        <fullName evidence="4">Antitoxin HigA-2</fullName>
    </submittedName>
</protein>
<gene>
    <name evidence="4" type="primary">higA-2</name>
    <name evidence="4" type="ORF">LMG7053_03495</name>
</gene>
<evidence type="ECO:0000256" key="2">
    <source>
        <dbReference type="ARBA" id="ARBA00023125"/>
    </source>
</evidence>